<accession>A0A5E4YR33</accession>
<sequence>MTTLFATKAKPYGVMPAEALPLGAGLGQQLVPVIRRMTTLQHFAEHPAGIVNALIGALGVLVVDPSEHDHLARCVVAEEELVLLKELGPEPVLVVAAEGVALPAFRPWRVFRDDVERQLCYRSQSLASVLLYVPDWVLLLEGLDLPGKSIKLSQE</sequence>
<evidence type="ECO:0000313" key="2">
    <source>
        <dbReference type="Proteomes" id="UP000384354"/>
    </source>
</evidence>
<proteinExistence type="predicted"/>
<evidence type="ECO:0000313" key="1">
    <source>
        <dbReference type="EMBL" id="VVE50720.1"/>
    </source>
</evidence>
<organism evidence="1 2">
    <name type="scientific">Pandoraea cepalis</name>
    <dbReference type="NCBI Taxonomy" id="2508294"/>
    <lineage>
        <taxon>Bacteria</taxon>
        <taxon>Pseudomonadati</taxon>
        <taxon>Pseudomonadota</taxon>
        <taxon>Betaproteobacteria</taxon>
        <taxon>Burkholderiales</taxon>
        <taxon>Burkholderiaceae</taxon>
        <taxon>Pandoraea</taxon>
    </lineage>
</organism>
<dbReference type="AlphaFoldDB" id="A0A5E4YR33"/>
<dbReference type="Proteomes" id="UP000384354">
    <property type="component" value="Unassembled WGS sequence"/>
</dbReference>
<dbReference type="EMBL" id="CABPSL010000030">
    <property type="protein sequence ID" value="VVE50720.1"/>
    <property type="molecule type" value="Genomic_DNA"/>
</dbReference>
<name>A0A5E4YR33_9BURK</name>
<protein>
    <submittedName>
        <fullName evidence="1">Uncharacterized protein</fullName>
    </submittedName>
</protein>
<reference evidence="1 2" key="1">
    <citation type="submission" date="2019-08" db="EMBL/GenBank/DDBJ databases">
        <authorList>
            <person name="Peeters C."/>
        </authorList>
    </citation>
    <scope>NUCLEOTIDE SEQUENCE [LARGE SCALE GENOMIC DNA]</scope>
    <source>
        <strain evidence="1 2">LMG 31106</strain>
    </source>
</reference>
<gene>
    <name evidence="1" type="ORF">PCE31106_04645</name>
</gene>